<accession>A0A517XS42</accession>
<gene>
    <name evidence="2" type="ORF">ETAA1_22800</name>
</gene>
<reference evidence="2 3" key="1">
    <citation type="submission" date="2019-02" db="EMBL/GenBank/DDBJ databases">
        <title>Deep-cultivation of Planctomycetes and their phenomic and genomic characterization uncovers novel biology.</title>
        <authorList>
            <person name="Wiegand S."/>
            <person name="Jogler M."/>
            <person name="Boedeker C."/>
            <person name="Pinto D."/>
            <person name="Vollmers J."/>
            <person name="Rivas-Marin E."/>
            <person name="Kohn T."/>
            <person name="Peeters S.H."/>
            <person name="Heuer A."/>
            <person name="Rast P."/>
            <person name="Oberbeckmann S."/>
            <person name="Bunk B."/>
            <person name="Jeske O."/>
            <person name="Meyerdierks A."/>
            <person name="Storesund J.E."/>
            <person name="Kallscheuer N."/>
            <person name="Luecker S."/>
            <person name="Lage O.M."/>
            <person name="Pohl T."/>
            <person name="Merkel B.J."/>
            <person name="Hornburger P."/>
            <person name="Mueller R.-W."/>
            <person name="Bruemmer F."/>
            <person name="Labrenz M."/>
            <person name="Spormann A.M."/>
            <person name="Op den Camp H."/>
            <person name="Overmann J."/>
            <person name="Amann R."/>
            <person name="Jetten M.S.M."/>
            <person name="Mascher T."/>
            <person name="Medema M.H."/>
            <person name="Devos D.P."/>
            <person name="Kaster A.-K."/>
            <person name="Ovreas L."/>
            <person name="Rohde M."/>
            <person name="Galperin M.Y."/>
            <person name="Jogler C."/>
        </authorList>
    </citation>
    <scope>NUCLEOTIDE SEQUENCE [LARGE SCALE GENOMIC DNA]</scope>
    <source>
        <strain evidence="2 3">ETA_A1</strain>
    </source>
</reference>
<dbReference type="InterPro" id="IPR019546">
    <property type="entry name" value="TAT_signal_bac_arc"/>
</dbReference>
<dbReference type="RefSeq" id="WP_238389415.1">
    <property type="nucleotide sequence ID" value="NZ_CP036273.1"/>
</dbReference>
<dbReference type="GO" id="GO:0016853">
    <property type="term" value="F:isomerase activity"/>
    <property type="evidence" value="ECO:0007669"/>
    <property type="project" value="UniProtKB-KW"/>
</dbReference>
<dbReference type="SUPFAM" id="SSF51658">
    <property type="entry name" value="Xylose isomerase-like"/>
    <property type="match status" value="1"/>
</dbReference>
<dbReference type="Gene3D" id="3.20.20.150">
    <property type="entry name" value="Divalent-metal-dependent TIM barrel enzymes"/>
    <property type="match status" value="1"/>
</dbReference>
<sequence length="316" mass="35106">MSQLLSRRTFLQTSAAAVGTAAVAAAQDAPRPLFDISIAQWSHNRAFFGRPGVEKKDPLKFAEIAKTDYQIAAVEYVNQFYREKKADQAYLRDLKKVADDNAVRSVLIMCDGEGNLGNPVEAQRVTAVDNHKRWVEWAKFLGCHSIRVNAASNWNLGFEETKKLAADGLRRLTEFATTHEINVIVENHGGLSSHGGWLAGVMRLVNLPRCGTLPDFGNFNIGKVTGIDMTSYDRYRGVDELMPFAKGVSAKSHDFNAAGNETATDYRRMLDIVLNKHRFRGFIGIEYEGGRLSEADGIRATKRLLETVRAELAAKK</sequence>
<dbReference type="AlphaFoldDB" id="A0A517XS42"/>
<dbReference type="EMBL" id="CP036273">
    <property type="protein sequence ID" value="QDU20328.1"/>
    <property type="molecule type" value="Genomic_DNA"/>
</dbReference>
<dbReference type="PANTHER" id="PTHR12110">
    <property type="entry name" value="HYDROXYPYRUVATE ISOMERASE"/>
    <property type="match status" value="1"/>
</dbReference>
<dbReference type="InterPro" id="IPR013022">
    <property type="entry name" value="Xyl_isomerase-like_TIM-brl"/>
</dbReference>
<keyword evidence="2" id="KW-0413">Isomerase</keyword>
<organism evidence="2 3">
    <name type="scientific">Urbifossiella limnaea</name>
    <dbReference type="NCBI Taxonomy" id="2528023"/>
    <lineage>
        <taxon>Bacteria</taxon>
        <taxon>Pseudomonadati</taxon>
        <taxon>Planctomycetota</taxon>
        <taxon>Planctomycetia</taxon>
        <taxon>Gemmatales</taxon>
        <taxon>Gemmataceae</taxon>
        <taxon>Urbifossiella</taxon>
    </lineage>
</organism>
<feature type="domain" description="Xylose isomerase-like TIM barrel" evidence="1">
    <location>
        <begin position="65"/>
        <end position="305"/>
    </location>
</feature>
<name>A0A517XS42_9BACT</name>
<dbReference type="Proteomes" id="UP000319576">
    <property type="component" value="Chromosome"/>
</dbReference>
<dbReference type="InterPro" id="IPR036237">
    <property type="entry name" value="Xyl_isomerase-like_sf"/>
</dbReference>
<dbReference type="PANTHER" id="PTHR12110:SF53">
    <property type="entry name" value="BLR5974 PROTEIN"/>
    <property type="match status" value="1"/>
</dbReference>
<evidence type="ECO:0000313" key="3">
    <source>
        <dbReference type="Proteomes" id="UP000319576"/>
    </source>
</evidence>
<dbReference type="InterPro" id="IPR006311">
    <property type="entry name" value="TAT_signal"/>
</dbReference>
<keyword evidence="3" id="KW-1185">Reference proteome</keyword>
<dbReference type="Pfam" id="PF01261">
    <property type="entry name" value="AP_endonuc_2"/>
    <property type="match status" value="1"/>
</dbReference>
<dbReference type="NCBIfam" id="TIGR01409">
    <property type="entry name" value="TAT_signal_seq"/>
    <property type="match status" value="1"/>
</dbReference>
<evidence type="ECO:0000259" key="1">
    <source>
        <dbReference type="Pfam" id="PF01261"/>
    </source>
</evidence>
<evidence type="ECO:0000313" key="2">
    <source>
        <dbReference type="EMBL" id="QDU20328.1"/>
    </source>
</evidence>
<dbReference type="PROSITE" id="PS51318">
    <property type="entry name" value="TAT"/>
    <property type="match status" value="1"/>
</dbReference>
<dbReference type="InterPro" id="IPR050312">
    <property type="entry name" value="IolE/XylAMocC-like"/>
</dbReference>
<protein>
    <submittedName>
        <fullName evidence="2">Xylose isomerase-like TIM barrel</fullName>
    </submittedName>
</protein>
<dbReference type="KEGG" id="uli:ETAA1_22800"/>
<proteinExistence type="predicted"/>